<feature type="non-terminal residue" evidence="1">
    <location>
        <position position="1"/>
    </location>
</feature>
<dbReference type="PANTHER" id="PTHR31912">
    <property type="entry name" value="IP13529P"/>
    <property type="match status" value="1"/>
</dbReference>
<accession>A0A2S4VJ59</accession>
<dbReference type="EMBL" id="PKSL01000054">
    <property type="protein sequence ID" value="POW09572.1"/>
    <property type="molecule type" value="Genomic_DNA"/>
</dbReference>
<sequence length="102" mass="11441">SHRVIAPGVLTQADILRLVPSDPVGLHCTPRSSSLMGGLARDAETVFGQPVFGLNARESIRYDLMNPPVVPHLEFVPEDAHRRDIYKMSQSSKWLKHLERDL</sequence>
<dbReference type="PANTHER" id="PTHR31912:SF34">
    <property type="entry name" value="NOTOCHORD-RELATED PROTEIN"/>
    <property type="match status" value="1"/>
</dbReference>
<protein>
    <submittedName>
        <fullName evidence="1">Uncharacterized protein</fullName>
    </submittedName>
</protein>
<organism evidence="1 2">
    <name type="scientific">Puccinia striiformis</name>
    <dbReference type="NCBI Taxonomy" id="27350"/>
    <lineage>
        <taxon>Eukaryota</taxon>
        <taxon>Fungi</taxon>
        <taxon>Dikarya</taxon>
        <taxon>Basidiomycota</taxon>
        <taxon>Pucciniomycotina</taxon>
        <taxon>Pucciniomycetes</taxon>
        <taxon>Pucciniales</taxon>
        <taxon>Pucciniaceae</taxon>
        <taxon>Puccinia</taxon>
    </lineage>
</organism>
<proteinExistence type="predicted"/>
<dbReference type="VEuPathDB" id="FungiDB:PSTT_06742"/>
<evidence type="ECO:0000313" key="1">
    <source>
        <dbReference type="EMBL" id="POW09572.1"/>
    </source>
</evidence>
<dbReference type="AlphaFoldDB" id="A0A2S4VJ59"/>
<comment type="caution">
    <text evidence="1">The sequence shown here is derived from an EMBL/GenBank/DDBJ whole genome shotgun (WGS) entry which is preliminary data.</text>
</comment>
<name>A0A2S4VJ59_9BASI</name>
<keyword evidence="2" id="KW-1185">Reference proteome</keyword>
<feature type="non-terminal residue" evidence="1">
    <location>
        <position position="102"/>
    </location>
</feature>
<reference evidence="1" key="1">
    <citation type="submission" date="2017-12" db="EMBL/GenBank/DDBJ databases">
        <title>Gene loss provides genomic basis for host adaptation in cereal stripe rust fungi.</title>
        <authorList>
            <person name="Xia C."/>
        </authorList>
    </citation>
    <scope>NUCLEOTIDE SEQUENCE [LARGE SCALE GENOMIC DNA]</scope>
    <source>
        <strain evidence="1">93-210</strain>
    </source>
</reference>
<dbReference type="Proteomes" id="UP000239156">
    <property type="component" value="Unassembled WGS sequence"/>
</dbReference>
<evidence type="ECO:0000313" key="2">
    <source>
        <dbReference type="Proteomes" id="UP000239156"/>
    </source>
</evidence>
<gene>
    <name evidence="1" type="ORF">PSTT_06742</name>
</gene>